<organism evidence="1 2">
    <name type="scientific">Caerostris darwini</name>
    <dbReference type="NCBI Taxonomy" id="1538125"/>
    <lineage>
        <taxon>Eukaryota</taxon>
        <taxon>Metazoa</taxon>
        <taxon>Ecdysozoa</taxon>
        <taxon>Arthropoda</taxon>
        <taxon>Chelicerata</taxon>
        <taxon>Arachnida</taxon>
        <taxon>Araneae</taxon>
        <taxon>Araneomorphae</taxon>
        <taxon>Entelegynae</taxon>
        <taxon>Araneoidea</taxon>
        <taxon>Araneidae</taxon>
        <taxon>Caerostris</taxon>
    </lineage>
</organism>
<protein>
    <submittedName>
        <fullName evidence="1">Uncharacterized protein</fullName>
    </submittedName>
</protein>
<dbReference type="Proteomes" id="UP001054837">
    <property type="component" value="Unassembled WGS sequence"/>
</dbReference>
<dbReference type="AlphaFoldDB" id="A0AAV4TVT8"/>
<comment type="caution">
    <text evidence="1">The sequence shown here is derived from an EMBL/GenBank/DDBJ whole genome shotgun (WGS) entry which is preliminary data.</text>
</comment>
<name>A0AAV4TVT8_9ARAC</name>
<reference evidence="1 2" key="1">
    <citation type="submission" date="2021-06" db="EMBL/GenBank/DDBJ databases">
        <title>Caerostris darwini draft genome.</title>
        <authorList>
            <person name="Kono N."/>
            <person name="Arakawa K."/>
        </authorList>
    </citation>
    <scope>NUCLEOTIDE SEQUENCE [LARGE SCALE GENOMIC DNA]</scope>
</reference>
<dbReference type="EMBL" id="BPLQ01010320">
    <property type="protein sequence ID" value="GIY49935.1"/>
    <property type="molecule type" value="Genomic_DNA"/>
</dbReference>
<evidence type="ECO:0000313" key="2">
    <source>
        <dbReference type="Proteomes" id="UP001054837"/>
    </source>
</evidence>
<sequence>MCSQDQSSGIEDEFIHRGGGSYAVNTAYSEEFLKISQKNSTFFQQKPFFRSESCRRAVHLISGPRVTLCNILQEVERSAKISDLTENSLAGICVGSQRVTEIFLHAISNALRNLGWGEELPFAVSRPSFHVAGVADANPLQETKRFPN</sequence>
<proteinExistence type="predicted"/>
<evidence type="ECO:0000313" key="1">
    <source>
        <dbReference type="EMBL" id="GIY49935.1"/>
    </source>
</evidence>
<accession>A0AAV4TVT8</accession>
<gene>
    <name evidence="1" type="ORF">CDAR_183831</name>
</gene>
<keyword evidence="2" id="KW-1185">Reference proteome</keyword>